<evidence type="ECO:0000313" key="5">
    <source>
        <dbReference type="EMBL" id="GGG61488.1"/>
    </source>
</evidence>
<protein>
    <recommendedName>
        <fullName evidence="4">SsuA/THI5-like domain-containing protein</fullName>
    </recommendedName>
</protein>
<evidence type="ECO:0000256" key="2">
    <source>
        <dbReference type="ARBA" id="ARBA00010742"/>
    </source>
</evidence>
<reference evidence="5" key="2">
    <citation type="submission" date="2020-09" db="EMBL/GenBank/DDBJ databases">
        <authorList>
            <person name="Sun Q."/>
            <person name="Zhou Y."/>
        </authorList>
    </citation>
    <scope>NUCLEOTIDE SEQUENCE</scope>
    <source>
        <strain evidence="5">CGMCC 1.12187</strain>
    </source>
</reference>
<dbReference type="Gene3D" id="3.40.190.10">
    <property type="entry name" value="Periplasmic binding protein-like II"/>
    <property type="match status" value="2"/>
</dbReference>
<reference evidence="5" key="1">
    <citation type="journal article" date="2014" name="Int. J. Syst. Evol. Microbiol.">
        <title>Complete genome sequence of Corynebacterium casei LMG S-19264T (=DSM 44701T), isolated from a smear-ripened cheese.</title>
        <authorList>
            <consortium name="US DOE Joint Genome Institute (JGI-PGF)"/>
            <person name="Walter F."/>
            <person name="Albersmeier A."/>
            <person name="Kalinowski J."/>
            <person name="Ruckert C."/>
        </authorList>
    </citation>
    <scope>NUCLEOTIDE SEQUENCE</scope>
    <source>
        <strain evidence="5">CGMCC 1.12187</strain>
    </source>
</reference>
<evidence type="ECO:0000259" key="4">
    <source>
        <dbReference type="Pfam" id="PF09084"/>
    </source>
</evidence>
<keyword evidence="3" id="KW-0732">Signal</keyword>
<dbReference type="PROSITE" id="PS51257">
    <property type="entry name" value="PROKAR_LIPOPROTEIN"/>
    <property type="match status" value="1"/>
</dbReference>
<feature type="domain" description="SsuA/THI5-like" evidence="4">
    <location>
        <begin position="46"/>
        <end position="262"/>
    </location>
</feature>
<dbReference type="PANTHER" id="PTHR30024:SF47">
    <property type="entry name" value="TAURINE-BINDING PERIPLASMIC PROTEIN"/>
    <property type="match status" value="1"/>
</dbReference>
<dbReference type="EMBL" id="BMEQ01000014">
    <property type="protein sequence ID" value="GGG61488.1"/>
    <property type="molecule type" value="Genomic_DNA"/>
</dbReference>
<accession>A0A917GYN5</accession>
<dbReference type="RefSeq" id="WP_188537816.1">
    <property type="nucleotide sequence ID" value="NZ_BMEQ01000014.1"/>
</dbReference>
<sequence>MKRRAGMASLALVGLLGLSGCGVGKGSAVALEADDPVKIGVLPVADCAPIYVALEKGYFEDEGIEVQTQTMQNAAAVAPSVINGQLQYGCGAITPILMAAEKGLPIKVAANLADVAEQADEDVSALLVPATSAVQRPRELEGKTVGVNGLGSILHVTAAAAIKADGGDPSKVTFVAMSFPDLVSSLKDGRIEAASVVEPFVGMGMSNGAVAIERPYHRTLVAGETMSVLFTADPFVHSNPEVVEKVRRAIERASITAGKDPQVVRDVLVEYGGMKPEVAERMGQPPYSVGADEEAISHASRTMVDLGFMKELITGDDIVLK</sequence>
<keyword evidence="6" id="KW-1185">Reference proteome</keyword>
<dbReference type="Proteomes" id="UP000638848">
    <property type="component" value="Unassembled WGS sequence"/>
</dbReference>
<evidence type="ECO:0000256" key="1">
    <source>
        <dbReference type="ARBA" id="ARBA00004418"/>
    </source>
</evidence>
<comment type="similarity">
    <text evidence="2">Belongs to the bacterial solute-binding protein SsuA/TauA family.</text>
</comment>
<evidence type="ECO:0000313" key="6">
    <source>
        <dbReference type="Proteomes" id="UP000638848"/>
    </source>
</evidence>
<dbReference type="AlphaFoldDB" id="A0A917GYN5"/>
<dbReference type="SUPFAM" id="SSF53850">
    <property type="entry name" value="Periplasmic binding protein-like II"/>
    <property type="match status" value="1"/>
</dbReference>
<dbReference type="Pfam" id="PF09084">
    <property type="entry name" value="NMT1"/>
    <property type="match status" value="1"/>
</dbReference>
<dbReference type="GO" id="GO:0042597">
    <property type="term" value="C:periplasmic space"/>
    <property type="evidence" value="ECO:0007669"/>
    <property type="project" value="UniProtKB-SubCell"/>
</dbReference>
<evidence type="ECO:0000256" key="3">
    <source>
        <dbReference type="ARBA" id="ARBA00022729"/>
    </source>
</evidence>
<name>A0A917GYN5_9MICC</name>
<comment type="subcellular location">
    <subcellularLocation>
        <location evidence="1">Periplasm</location>
    </subcellularLocation>
</comment>
<gene>
    <name evidence="5" type="ORF">GCM10011374_25650</name>
</gene>
<organism evidence="5 6">
    <name type="scientific">Kocuria dechangensis</name>
    <dbReference type="NCBI Taxonomy" id="1176249"/>
    <lineage>
        <taxon>Bacteria</taxon>
        <taxon>Bacillati</taxon>
        <taxon>Actinomycetota</taxon>
        <taxon>Actinomycetes</taxon>
        <taxon>Micrococcales</taxon>
        <taxon>Micrococcaceae</taxon>
        <taxon>Kocuria</taxon>
    </lineage>
</organism>
<proteinExistence type="inferred from homology"/>
<dbReference type="PANTHER" id="PTHR30024">
    <property type="entry name" value="ALIPHATIC SULFONATES-BINDING PROTEIN-RELATED"/>
    <property type="match status" value="1"/>
</dbReference>
<dbReference type="InterPro" id="IPR015168">
    <property type="entry name" value="SsuA/THI5"/>
</dbReference>
<comment type="caution">
    <text evidence="5">The sequence shown here is derived from an EMBL/GenBank/DDBJ whole genome shotgun (WGS) entry which is preliminary data.</text>
</comment>